<organism evidence="2 3">
    <name type="scientific">Zootermopsis nevadensis</name>
    <name type="common">Dampwood termite</name>
    <dbReference type="NCBI Taxonomy" id="136037"/>
    <lineage>
        <taxon>Eukaryota</taxon>
        <taxon>Metazoa</taxon>
        <taxon>Ecdysozoa</taxon>
        <taxon>Arthropoda</taxon>
        <taxon>Hexapoda</taxon>
        <taxon>Insecta</taxon>
        <taxon>Pterygota</taxon>
        <taxon>Neoptera</taxon>
        <taxon>Polyneoptera</taxon>
        <taxon>Dictyoptera</taxon>
        <taxon>Blattodea</taxon>
        <taxon>Blattoidea</taxon>
        <taxon>Termitoidae</taxon>
        <taxon>Termopsidae</taxon>
        <taxon>Zootermopsis</taxon>
    </lineage>
</organism>
<evidence type="ECO:0000313" key="2">
    <source>
        <dbReference type="EMBL" id="KDR20444.1"/>
    </source>
</evidence>
<dbReference type="eggNOG" id="ENOG502QU2R">
    <property type="taxonomic scope" value="Eukaryota"/>
</dbReference>
<accession>A0A067RLL4</accession>
<feature type="domain" description="Peptidase C45 hydrolase" evidence="1">
    <location>
        <begin position="18"/>
        <end position="179"/>
    </location>
</feature>
<dbReference type="Gene3D" id="3.60.60.10">
    <property type="entry name" value="Penicillin V Acylase, Chain A"/>
    <property type="match status" value="1"/>
</dbReference>
<dbReference type="InParanoid" id="A0A067RLL4"/>
<dbReference type="Proteomes" id="UP000027135">
    <property type="component" value="Unassembled WGS sequence"/>
</dbReference>
<proteinExistence type="predicted"/>
<name>A0A067RLL4_ZOONE</name>
<dbReference type="PANTHER" id="PTHR34180">
    <property type="entry name" value="PEPTIDASE C45"/>
    <property type="match status" value="1"/>
</dbReference>
<dbReference type="InterPro" id="IPR005079">
    <property type="entry name" value="Peptidase_C45_hydrolase"/>
</dbReference>
<protein>
    <recommendedName>
        <fullName evidence="1">Peptidase C45 hydrolase domain-containing protein</fullName>
    </recommendedName>
</protein>
<evidence type="ECO:0000313" key="3">
    <source>
        <dbReference type="Proteomes" id="UP000027135"/>
    </source>
</evidence>
<dbReference type="STRING" id="136037.A0A067RLL4"/>
<dbReference type="OMA" id="TECIPHE"/>
<dbReference type="PANTHER" id="PTHR34180:SF1">
    <property type="entry name" value="BETA-ALANYL-DOPAMINE_CARCININE HYDROLASE"/>
    <property type="match status" value="1"/>
</dbReference>
<evidence type="ECO:0000259" key="1">
    <source>
        <dbReference type="Pfam" id="PF03417"/>
    </source>
</evidence>
<dbReference type="Pfam" id="PF03417">
    <property type="entry name" value="AAT"/>
    <property type="match status" value="1"/>
</dbReference>
<reference evidence="2 3" key="1">
    <citation type="journal article" date="2014" name="Nat. Commun.">
        <title>Molecular traces of alternative social organization in a termite genome.</title>
        <authorList>
            <person name="Terrapon N."/>
            <person name="Li C."/>
            <person name="Robertson H.M."/>
            <person name="Ji L."/>
            <person name="Meng X."/>
            <person name="Booth W."/>
            <person name="Chen Z."/>
            <person name="Childers C.P."/>
            <person name="Glastad K.M."/>
            <person name="Gokhale K."/>
            <person name="Gowin J."/>
            <person name="Gronenberg W."/>
            <person name="Hermansen R.A."/>
            <person name="Hu H."/>
            <person name="Hunt B.G."/>
            <person name="Huylmans A.K."/>
            <person name="Khalil S.M."/>
            <person name="Mitchell R.D."/>
            <person name="Munoz-Torres M.C."/>
            <person name="Mustard J.A."/>
            <person name="Pan H."/>
            <person name="Reese J.T."/>
            <person name="Scharf M.E."/>
            <person name="Sun F."/>
            <person name="Vogel H."/>
            <person name="Xiao J."/>
            <person name="Yang W."/>
            <person name="Yang Z."/>
            <person name="Yang Z."/>
            <person name="Zhou J."/>
            <person name="Zhu J."/>
            <person name="Brent C.S."/>
            <person name="Elsik C.G."/>
            <person name="Goodisman M.A."/>
            <person name="Liberles D.A."/>
            <person name="Roe R.M."/>
            <person name="Vargo E.L."/>
            <person name="Vilcinskas A."/>
            <person name="Wang J."/>
            <person name="Bornberg-Bauer E."/>
            <person name="Korb J."/>
            <person name="Zhang G."/>
            <person name="Liebig J."/>
        </authorList>
    </citation>
    <scope>NUCLEOTIDE SEQUENCE [LARGE SCALE GENOMIC DNA]</scope>
    <source>
        <tissue evidence="2">Whole organism</tissue>
    </source>
</reference>
<dbReference type="EMBL" id="KK852604">
    <property type="protein sequence ID" value="KDR20444.1"/>
    <property type="molecule type" value="Genomic_DNA"/>
</dbReference>
<gene>
    <name evidence="2" type="ORF">L798_05488</name>
</gene>
<keyword evidence="3" id="KW-1185">Reference proteome</keyword>
<sequence>MCRKGCRQETQAFEIEARHFLTRALLAAENFSQAQEILRDSGCGAGDAVSINMTFLNQEGDRLFHNAEVGPAVGGANESALNIFTASPGEHIFHCNKYLRLQSPEAGGEITTSSDHRHATMSSLPCPYSRGDVINILGDQSDKEYSIFRESGDDDYVKTVAVGIFDCVGRTWSIYTDNPMTNEPVIVLPLQFKPSVK</sequence>
<dbReference type="InterPro" id="IPR047801">
    <property type="entry name" value="Peptidase_C45"/>
</dbReference>
<dbReference type="AlphaFoldDB" id="A0A067RLL4"/>